<accession>E8R007</accession>
<evidence type="ECO:0008006" key="4">
    <source>
        <dbReference type="Google" id="ProtNLM"/>
    </source>
</evidence>
<dbReference type="AlphaFoldDB" id="E8R007"/>
<dbReference type="Gene3D" id="1.25.40.10">
    <property type="entry name" value="Tetratricopeptide repeat domain"/>
    <property type="match status" value="1"/>
</dbReference>
<feature type="region of interest" description="Disordered" evidence="1">
    <location>
        <begin position="181"/>
        <end position="208"/>
    </location>
</feature>
<evidence type="ECO:0000256" key="1">
    <source>
        <dbReference type="SAM" id="MobiDB-lite"/>
    </source>
</evidence>
<dbReference type="KEGG" id="ipa:Isop_3727"/>
<feature type="compositionally biased region" description="Basic and acidic residues" evidence="1">
    <location>
        <begin position="182"/>
        <end position="194"/>
    </location>
</feature>
<dbReference type="InParanoid" id="E8R007"/>
<name>E8R007_ISOPI</name>
<dbReference type="InterPro" id="IPR011990">
    <property type="entry name" value="TPR-like_helical_dom_sf"/>
</dbReference>
<dbReference type="eggNOG" id="ENOG50347YB">
    <property type="taxonomic scope" value="Bacteria"/>
</dbReference>
<reference key="1">
    <citation type="submission" date="2010-11" db="EMBL/GenBank/DDBJ databases">
        <title>The complete sequence of chromosome of Isophaera pallida ATCC 43644.</title>
        <authorList>
            <consortium name="US DOE Joint Genome Institute (JGI-PGF)"/>
            <person name="Lucas S."/>
            <person name="Copeland A."/>
            <person name="Lapidus A."/>
            <person name="Bruce D."/>
            <person name="Goodwin L."/>
            <person name="Pitluck S."/>
            <person name="Kyrpides N."/>
            <person name="Mavromatis K."/>
            <person name="Pagani I."/>
            <person name="Ivanova N."/>
            <person name="Saunders E."/>
            <person name="Brettin T."/>
            <person name="Detter J.C."/>
            <person name="Han C."/>
            <person name="Tapia R."/>
            <person name="Land M."/>
            <person name="Hauser L."/>
            <person name="Markowitz V."/>
            <person name="Cheng J.-F."/>
            <person name="Hugenholtz P."/>
            <person name="Woyke T."/>
            <person name="Wu D."/>
            <person name="Eisen J.A."/>
        </authorList>
    </citation>
    <scope>NUCLEOTIDE SEQUENCE</scope>
    <source>
        <strain>ATCC 43644</strain>
    </source>
</reference>
<organism evidence="2 3">
    <name type="scientific">Isosphaera pallida (strain ATCC 43644 / DSM 9630 / IS1B)</name>
    <dbReference type="NCBI Taxonomy" id="575540"/>
    <lineage>
        <taxon>Bacteria</taxon>
        <taxon>Pseudomonadati</taxon>
        <taxon>Planctomycetota</taxon>
        <taxon>Planctomycetia</taxon>
        <taxon>Isosphaerales</taxon>
        <taxon>Isosphaeraceae</taxon>
        <taxon>Isosphaera</taxon>
    </lineage>
</organism>
<gene>
    <name evidence="2" type="ordered locus">Isop_3727</name>
</gene>
<dbReference type="EMBL" id="CP002353">
    <property type="protein sequence ID" value="ADV64283.1"/>
    <property type="molecule type" value="Genomic_DNA"/>
</dbReference>
<feature type="compositionally biased region" description="Basic and acidic residues" evidence="1">
    <location>
        <begin position="1"/>
        <end position="17"/>
    </location>
</feature>
<dbReference type="OrthoDB" id="268452at2"/>
<sequence length="208" mass="23533">MDRPPPRQPRDPFPPRRDPRRRPQPQPKHPSPSPQGKSQRQRRPSIGVRRVEGTHPGYDLIHPPASYDVMPDYREGLELLREGDVDGARDALRFALEAARDSLWIHAALGRIALEQDRDLDLAEGHFGYVLDLVERGLPPNFSGPLPPERPANQPFYDALDGMIACYRLRGQTQRAEQLQRLADKWRPPTRNERTPPIPSASASSSSP</sequence>
<feature type="compositionally biased region" description="Pro residues" evidence="1">
    <location>
        <begin position="24"/>
        <end position="33"/>
    </location>
</feature>
<evidence type="ECO:0000313" key="3">
    <source>
        <dbReference type="Proteomes" id="UP000008631"/>
    </source>
</evidence>
<dbReference type="Proteomes" id="UP000008631">
    <property type="component" value="Chromosome"/>
</dbReference>
<evidence type="ECO:0000313" key="2">
    <source>
        <dbReference type="EMBL" id="ADV64283.1"/>
    </source>
</evidence>
<dbReference type="RefSeq" id="WP_013566571.1">
    <property type="nucleotide sequence ID" value="NC_014962.1"/>
</dbReference>
<dbReference type="SUPFAM" id="SSF48452">
    <property type="entry name" value="TPR-like"/>
    <property type="match status" value="1"/>
</dbReference>
<reference evidence="2 3" key="2">
    <citation type="journal article" date="2011" name="Stand. Genomic Sci.">
        <title>Complete genome sequence of Isosphaera pallida type strain (IS1B).</title>
        <authorList>
            <consortium name="US DOE Joint Genome Institute (JGI-PGF)"/>
            <person name="Goker M."/>
            <person name="Cleland D."/>
            <person name="Saunders E."/>
            <person name="Lapidus A."/>
            <person name="Nolan M."/>
            <person name="Lucas S."/>
            <person name="Hammon N."/>
            <person name="Deshpande S."/>
            <person name="Cheng J.F."/>
            <person name="Tapia R."/>
            <person name="Han C."/>
            <person name="Goodwin L."/>
            <person name="Pitluck S."/>
            <person name="Liolios K."/>
            <person name="Pagani I."/>
            <person name="Ivanova N."/>
            <person name="Mavromatis K."/>
            <person name="Pati A."/>
            <person name="Chen A."/>
            <person name="Palaniappan K."/>
            <person name="Land M."/>
            <person name="Hauser L."/>
            <person name="Chang Y.J."/>
            <person name="Jeffries C.D."/>
            <person name="Detter J.C."/>
            <person name="Beck B."/>
            <person name="Woyke T."/>
            <person name="Bristow J."/>
            <person name="Eisen J.A."/>
            <person name="Markowitz V."/>
            <person name="Hugenholtz P."/>
            <person name="Kyrpides N.C."/>
            <person name="Klenk H.P."/>
        </authorList>
    </citation>
    <scope>NUCLEOTIDE SEQUENCE [LARGE SCALE GENOMIC DNA]</scope>
    <source>
        <strain evidence="3">ATCC 43644 / DSM 9630 / IS1B</strain>
    </source>
</reference>
<feature type="region of interest" description="Disordered" evidence="1">
    <location>
        <begin position="1"/>
        <end position="63"/>
    </location>
</feature>
<dbReference type="HOGENOM" id="CLU_1319483_0_0_0"/>
<keyword evidence="3" id="KW-1185">Reference proteome</keyword>
<proteinExistence type="predicted"/>
<protein>
    <recommendedName>
        <fullName evidence="4">Tetratricopeptide repeat protein</fullName>
    </recommendedName>
</protein>